<reference evidence="7" key="1">
    <citation type="journal article" date="2022" name="Plant J.">
        <title>Strategies of tolerance reflected in two North American maple genomes.</title>
        <authorList>
            <person name="McEvoy S.L."/>
            <person name="Sezen U.U."/>
            <person name="Trouern-Trend A."/>
            <person name="McMahon S.M."/>
            <person name="Schaberg P.G."/>
            <person name="Yang J."/>
            <person name="Wegrzyn J.L."/>
            <person name="Swenson N.G."/>
        </authorList>
    </citation>
    <scope>NUCLEOTIDE SEQUENCE</scope>
    <source>
        <strain evidence="7">NS2018</strain>
    </source>
</reference>
<feature type="chain" id="PRO_5041277805" description="Peptidase A1 domain-containing protein" evidence="5">
    <location>
        <begin position="26"/>
        <end position="160"/>
    </location>
</feature>
<sequence>MASISAMMVLSVILIISCFSFSSSAISKDISFTAPLIHRSSPESPFYNPNATPLDIIKASLRTSSARAKAFGNHKTNKNISSGSIKLPVPRFDRLINNEYVMRYHIGSPPMETYGDADTRSSLTWLQCKGSEERRDDDQPTQLFDPSTSSTYNPVLCGSD</sequence>
<feature type="signal peptide" evidence="5">
    <location>
        <begin position="1"/>
        <end position="25"/>
    </location>
</feature>
<feature type="compositionally biased region" description="Polar residues" evidence="4">
    <location>
        <begin position="140"/>
        <end position="153"/>
    </location>
</feature>
<keyword evidence="3" id="KW-0378">Hydrolase</keyword>
<dbReference type="GO" id="GO:0005576">
    <property type="term" value="C:extracellular region"/>
    <property type="evidence" value="ECO:0007669"/>
    <property type="project" value="TreeGrafter"/>
</dbReference>
<accession>A0AA39S3R3</accession>
<evidence type="ECO:0000259" key="6">
    <source>
        <dbReference type="PROSITE" id="PS51767"/>
    </source>
</evidence>
<feature type="domain" description="Peptidase A1" evidence="6">
    <location>
        <begin position="100"/>
        <end position="160"/>
    </location>
</feature>
<keyword evidence="5" id="KW-0732">Signal</keyword>
<dbReference type="Pfam" id="PF14543">
    <property type="entry name" value="TAXi_N"/>
    <property type="match status" value="1"/>
</dbReference>
<dbReference type="Proteomes" id="UP001168877">
    <property type="component" value="Unassembled WGS sequence"/>
</dbReference>
<dbReference type="AlphaFoldDB" id="A0AA39S3R3"/>
<reference evidence="7" key="2">
    <citation type="submission" date="2023-06" db="EMBL/GenBank/DDBJ databases">
        <authorList>
            <person name="Swenson N.G."/>
            <person name="Wegrzyn J.L."/>
            <person name="Mcevoy S.L."/>
        </authorList>
    </citation>
    <scope>NUCLEOTIDE SEQUENCE</scope>
    <source>
        <strain evidence="7">NS2018</strain>
        <tissue evidence="7">Leaf</tissue>
    </source>
</reference>
<feature type="region of interest" description="Disordered" evidence="4">
    <location>
        <begin position="130"/>
        <end position="160"/>
    </location>
</feature>
<dbReference type="SUPFAM" id="SSF50630">
    <property type="entry name" value="Acid proteases"/>
    <property type="match status" value="1"/>
</dbReference>
<evidence type="ECO:0000256" key="4">
    <source>
        <dbReference type="SAM" id="MobiDB-lite"/>
    </source>
</evidence>
<evidence type="ECO:0000256" key="1">
    <source>
        <dbReference type="ARBA" id="ARBA00007447"/>
    </source>
</evidence>
<dbReference type="PROSITE" id="PS51767">
    <property type="entry name" value="PEPTIDASE_A1"/>
    <property type="match status" value="1"/>
</dbReference>
<dbReference type="InterPro" id="IPR032861">
    <property type="entry name" value="TAXi_N"/>
</dbReference>
<comment type="caution">
    <text evidence="7">The sequence shown here is derived from an EMBL/GenBank/DDBJ whole genome shotgun (WGS) entry which is preliminary data.</text>
</comment>
<evidence type="ECO:0000313" key="8">
    <source>
        <dbReference type="Proteomes" id="UP001168877"/>
    </source>
</evidence>
<proteinExistence type="inferred from homology"/>
<evidence type="ECO:0000313" key="7">
    <source>
        <dbReference type="EMBL" id="KAK0587977.1"/>
    </source>
</evidence>
<dbReference type="PANTHER" id="PTHR47967:SF128">
    <property type="entry name" value="ASPARTIC PROTEINASE CDR1-LIKE"/>
    <property type="match status" value="1"/>
</dbReference>
<dbReference type="InterPro" id="IPR033121">
    <property type="entry name" value="PEPTIDASE_A1"/>
</dbReference>
<organism evidence="7 8">
    <name type="scientific">Acer saccharum</name>
    <name type="common">Sugar maple</name>
    <dbReference type="NCBI Taxonomy" id="4024"/>
    <lineage>
        <taxon>Eukaryota</taxon>
        <taxon>Viridiplantae</taxon>
        <taxon>Streptophyta</taxon>
        <taxon>Embryophyta</taxon>
        <taxon>Tracheophyta</taxon>
        <taxon>Spermatophyta</taxon>
        <taxon>Magnoliopsida</taxon>
        <taxon>eudicotyledons</taxon>
        <taxon>Gunneridae</taxon>
        <taxon>Pentapetalae</taxon>
        <taxon>rosids</taxon>
        <taxon>malvids</taxon>
        <taxon>Sapindales</taxon>
        <taxon>Sapindaceae</taxon>
        <taxon>Hippocastanoideae</taxon>
        <taxon>Acereae</taxon>
        <taxon>Acer</taxon>
    </lineage>
</organism>
<dbReference type="PANTHER" id="PTHR47967">
    <property type="entry name" value="OS07G0603500 PROTEIN-RELATED"/>
    <property type="match status" value="1"/>
</dbReference>
<dbReference type="GO" id="GO:0008233">
    <property type="term" value="F:peptidase activity"/>
    <property type="evidence" value="ECO:0007669"/>
    <property type="project" value="UniProtKB-KW"/>
</dbReference>
<evidence type="ECO:0000256" key="5">
    <source>
        <dbReference type="SAM" id="SignalP"/>
    </source>
</evidence>
<comment type="similarity">
    <text evidence="1">Belongs to the peptidase A1 family.</text>
</comment>
<keyword evidence="8" id="KW-1185">Reference proteome</keyword>
<dbReference type="InterPro" id="IPR021109">
    <property type="entry name" value="Peptidase_aspartic_dom_sf"/>
</dbReference>
<protein>
    <recommendedName>
        <fullName evidence="6">Peptidase A1 domain-containing protein</fullName>
    </recommendedName>
</protein>
<evidence type="ECO:0000256" key="3">
    <source>
        <dbReference type="ARBA" id="ARBA00022801"/>
    </source>
</evidence>
<dbReference type="InterPro" id="IPR051708">
    <property type="entry name" value="Plant_Aspart_Prot_A1"/>
</dbReference>
<dbReference type="GO" id="GO:0006508">
    <property type="term" value="P:proteolysis"/>
    <property type="evidence" value="ECO:0007669"/>
    <property type="project" value="UniProtKB-KW"/>
</dbReference>
<dbReference type="EMBL" id="JAUESC010000382">
    <property type="protein sequence ID" value="KAK0587977.1"/>
    <property type="molecule type" value="Genomic_DNA"/>
</dbReference>
<name>A0AA39S3R3_ACESA</name>
<gene>
    <name evidence="7" type="ORF">LWI29_032183</name>
</gene>
<evidence type="ECO:0000256" key="2">
    <source>
        <dbReference type="ARBA" id="ARBA00022670"/>
    </source>
</evidence>
<keyword evidence="2" id="KW-0645">Protease</keyword>
<dbReference type="Gene3D" id="2.40.70.10">
    <property type="entry name" value="Acid Proteases"/>
    <property type="match status" value="1"/>
</dbReference>